<reference evidence="2 3" key="1">
    <citation type="submission" date="2022-12" db="EMBL/GenBank/DDBJ databases">
        <title>Chitinophagaceae gen. sp. nov., a new member of the family Chitinophagaceae, isolated from soil in a chemical factory.</title>
        <authorList>
            <person name="Ke Z."/>
        </authorList>
    </citation>
    <scope>NUCLEOTIDE SEQUENCE [LARGE SCALE GENOMIC DNA]</scope>
    <source>
        <strain evidence="2 3">LY-5</strain>
    </source>
</reference>
<evidence type="ECO:0000313" key="3">
    <source>
        <dbReference type="Proteomes" id="UP001210231"/>
    </source>
</evidence>
<comment type="caution">
    <text evidence="2">The sequence shown here is derived from an EMBL/GenBank/DDBJ whole genome shotgun (WGS) entry which is preliminary data.</text>
</comment>
<dbReference type="EC" id="2.4.-.-" evidence="2"/>
<proteinExistence type="predicted"/>
<dbReference type="PANTHER" id="PTHR12526">
    <property type="entry name" value="GLYCOSYLTRANSFERASE"/>
    <property type="match status" value="1"/>
</dbReference>
<feature type="domain" description="Glycosyl transferase family 1" evidence="1">
    <location>
        <begin position="134"/>
        <end position="265"/>
    </location>
</feature>
<dbReference type="Proteomes" id="UP001210231">
    <property type="component" value="Unassembled WGS sequence"/>
</dbReference>
<dbReference type="GO" id="GO:0016757">
    <property type="term" value="F:glycosyltransferase activity"/>
    <property type="evidence" value="ECO:0007669"/>
    <property type="project" value="UniProtKB-KW"/>
</dbReference>
<dbReference type="PANTHER" id="PTHR12526:SF595">
    <property type="entry name" value="BLL5217 PROTEIN"/>
    <property type="match status" value="1"/>
</dbReference>
<dbReference type="SUPFAM" id="SSF53756">
    <property type="entry name" value="UDP-Glycosyltransferase/glycogen phosphorylase"/>
    <property type="match status" value="1"/>
</dbReference>
<dbReference type="Pfam" id="PF00534">
    <property type="entry name" value="Glycos_transf_1"/>
    <property type="match status" value="1"/>
</dbReference>
<keyword evidence="2" id="KW-0328">Glycosyltransferase</keyword>
<dbReference type="RefSeq" id="WP_407031397.1">
    <property type="nucleotide sequence ID" value="NZ_JAQGEF010000009.1"/>
</dbReference>
<sequence>MKVLIVNNTVLPAARYGGTERVIWDLGKALSLLGHKVSYLVAKGSHCPFAEKVLEYNPSIAVNTQIPEDIDVVHFNFEPDSRISKPYIITLHGNINHVHTFDRNTVFISANQAERYNGKTSVYNGLDWNNYAPVQLNQERKYFHFLGAAAWKVKNVKAAIRISKKAEEKLMVLGGHRLNFRMGFRFTPDLHVCFKGMVNDTQKQTYIQQSKGLIFPVLWHEPFGLAIIESMYFGAPVFGTPYGSLKELITPETGIVSANEHILVDAVIDASHFKSKVCHQYAADVFNATVMAKNYLSLYEHVLSGKNIHNTAPFIHAENIQRVKYLEFKP</sequence>
<dbReference type="Gene3D" id="3.40.50.2000">
    <property type="entry name" value="Glycogen Phosphorylase B"/>
    <property type="match status" value="2"/>
</dbReference>
<organism evidence="2 3">
    <name type="scientific">Polluticaenibacter yanchengensis</name>
    <dbReference type="NCBI Taxonomy" id="3014562"/>
    <lineage>
        <taxon>Bacteria</taxon>
        <taxon>Pseudomonadati</taxon>
        <taxon>Bacteroidota</taxon>
        <taxon>Chitinophagia</taxon>
        <taxon>Chitinophagales</taxon>
        <taxon>Chitinophagaceae</taxon>
        <taxon>Polluticaenibacter</taxon>
    </lineage>
</organism>
<name>A0ABT4UL74_9BACT</name>
<dbReference type="EMBL" id="JAQGEF010000009">
    <property type="protein sequence ID" value="MDA3615072.1"/>
    <property type="molecule type" value="Genomic_DNA"/>
</dbReference>
<keyword evidence="3" id="KW-1185">Reference proteome</keyword>
<evidence type="ECO:0000313" key="2">
    <source>
        <dbReference type="EMBL" id="MDA3615072.1"/>
    </source>
</evidence>
<keyword evidence="2" id="KW-0808">Transferase</keyword>
<protein>
    <submittedName>
        <fullName evidence="2">Glycosyltransferase</fullName>
        <ecNumber evidence="2">2.4.-.-</ecNumber>
    </submittedName>
</protein>
<gene>
    <name evidence="2" type="ORF">O3P16_09655</name>
</gene>
<dbReference type="InterPro" id="IPR001296">
    <property type="entry name" value="Glyco_trans_1"/>
</dbReference>
<evidence type="ECO:0000259" key="1">
    <source>
        <dbReference type="Pfam" id="PF00534"/>
    </source>
</evidence>
<accession>A0ABT4UL74</accession>